<evidence type="ECO:0000256" key="3">
    <source>
        <dbReference type="ARBA" id="ARBA00023004"/>
    </source>
</evidence>
<keyword evidence="1" id="KW-0479">Metal-binding</keyword>
<keyword evidence="5" id="KW-1133">Transmembrane helix</keyword>
<dbReference type="InterPro" id="IPR026992">
    <property type="entry name" value="DIOX_N"/>
</dbReference>
<evidence type="ECO:0000259" key="6">
    <source>
        <dbReference type="Pfam" id="PF14226"/>
    </source>
</evidence>
<dbReference type="GO" id="GO:0008168">
    <property type="term" value="F:methyltransferase activity"/>
    <property type="evidence" value="ECO:0007669"/>
    <property type="project" value="UniProtKB-KW"/>
</dbReference>
<dbReference type="GO" id="GO:0046872">
    <property type="term" value="F:metal ion binding"/>
    <property type="evidence" value="ECO:0007669"/>
    <property type="project" value="UniProtKB-KW"/>
</dbReference>
<dbReference type="InterPro" id="IPR050295">
    <property type="entry name" value="Plant_2OG-oxidoreductases"/>
</dbReference>
<dbReference type="GO" id="GO:0031418">
    <property type="term" value="F:L-ascorbic acid binding"/>
    <property type="evidence" value="ECO:0007669"/>
    <property type="project" value="UniProtKB-KW"/>
</dbReference>
<proteinExistence type="predicted"/>
<evidence type="ECO:0000256" key="2">
    <source>
        <dbReference type="ARBA" id="ARBA00022896"/>
    </source>
</evidence>
<sequence>MIHPRGARSEDANQEGMTLGNNHNQSLYPPKGCKSLIFGLCNHACAATTSLSFRLGHMEGLVVQEATISPPVVEVLKEDGPSTSGARTPWSIYQNSILTKLVPLIPIPLQDMTSAAWFVFPNLYTTKAIAKKFWLINLAGWVLIICYSTLLHEKAIDDAELDKLFTACKDWGFFQVVNHGVSSQLREKLKLEIEKFFKLPIEEKKKYQIRAGDVQGYGTVIR</sequence>
<dbReference type="Proteomes" id="UP000289340">
    <property type="component" value="Chromosome 10"/>
</dbReference>
<keyword evidence="3" id="KW-0408">Iron</keyword>
<name>A0A445IJ65_GLYSO</name>
<protein>
    <submittedName>
        <fullName evidence="7">Thebaine 6-O-demethylase</fullName>
    </submittedName>
</protein>
<evidence type="ECO:0000256" key="1">
    <source>
        <dbReference type="ARBA" id="ARBA00022723"/>
    </source>
</evidence>
<keyword evidence="2" id="KW-0847">Vitamin C</keyword>
<evidence type="ECO:0000313" key="7">
    <source>
        <dbReference type="EMBL" id="RZB86099.1"/>
    </source>
</evidence>
<dbReference type="InterPro" id="IPR027443">
    <property type="entry name" value="IPNS-like_sf"/>
</dbReference>
<keyword evidence="7" id="KW-0489">Methyltransferase</keyword>
<feature type="compositionally biased region" description="Polar residues" evidence="4">
    <location>
        <begin position="15"/>
        <end position="24"/>
    </location>
</feature>
<dbReference type="SUPFAM" id="SSF51197">
    <property type="entry name" value="Clavaminate synthase-like"/>
    <property type="match status" value="1"/>
</dbReference>
<evidence type="ECO:0000256" key="5">
    <source>
        <dbReference type="SAM" id="Phobius"/>
    </source>
</evidence>
<dbReference type="EMBL" id="QZWG01000010">
    <property type="protein sequence ID" value="RZB86099.1"/>
    <property type="molecule type" value="Genomic_DNA"/>
</dbReference>
<dbReference type="Pfam" id="PF14226">
    <property type="entry name" value="DIOX_N"/>
    <property type="match status" value="1"/>
</dbReference>
<keyword evidence="7" id="KW-0808">Transferase</keyword>
<reference evidence="7 8" key="1">
    <citation type="submission" date="2018-09" db="EMBL/GenBank/DDBJ databases">
        <title>A high-quality reference genome of wild soybean provides a powerful tool to mine soybean genomes.</title>
        <authorList>
            <person name="Xie M."/>
            <person name="Chung C.Y.L."/>
            <person name="Li M.-W."/>
            <person name="Wong F.-L."/>
            <person name="Chan T.-F."/>
            <person name="Lam H.-M."/>
        </authorList>
    </citation>
    <scope>NUCLEOTIDE SEQUENCE [LARGE SCALE GENOMIC DNA]</scope>
    <source>
        <strain evidence="8">cv. W05</strain>
        <tissue evidence="7">Hypocotyl of etiolated seedlings</tissue>
    </source>
</reference>
<feature type="domain" description="Non-haem dioxygenase N-terminal" evidence="6">
    <location>
        <begin position="154"/>
        <end position="220"/>
    </location>
</feature>
<dbReference type="AlphaFoldDB" id="A0A445IJ65"/>
<evidence type="ECO:0000256" key="4">
    <source>
        <dbReference type="SAM" id="MobiDB-lite"/>
    </source>
</evidence>
<feature type="region of interest" description="Disordered" evidence="4">
    <location>
        <begin position="1"/>
        <end position="24"/>
    </location>
</feature>
<comment type="caution">
    <text evidence="7">The sequence shown here is derived from an EMBL/GenBank/DDBJ whole genome shotgun (WGS) entry which is preliminary data.</text>
</comment>
<feature type="transmembrane region" description="Helical" evidence="5">
    <location>
        <begin position="133"/>
        <end position="151"/>
    </location>
</feature>
<organism evidence="7 8">
    <name type="scientific">Glycine soja</name>
    <name type="common">Wild soybean</name>
    <dbReference type="NCBI Taxonomy" id="3848"/>
    <lineage>
        <taxon>Eukaryota</taxon>
        <taxon>Viridiplantae</taxon>
        <taxon>Streptophyta</taxon>
        <taxon>Embryophyta</taxon>
        <taxon>Tracheophyta</taxon>
        <taxon>Spermatophyta</taxon>
        <taxon>Magnoliopsida</taxon>
        <taxon>eudicotyledons</taxon>
        <taxon>Gunneridae</taxon>
        <taxon>Pentapetalae</taxon>
        <taxon>rosids</taxon>
        <taxon>fabids</taxon>
        <taxon>Fabales</taxon>
        <taxon>Fabaceae</taxon>
        <taxon>Papilionoideae</taxon>
        <taxon>50 kb inversion clade</taxon>
        <taxon>NPAAA clade</taxon>
        <taxon>indigoferoid/millettioid clade</taxon>
        <taxon>Phaseoleae</taxon>
        <taxon>Glycine</taxon>
        <taxon>Glycine subgen. Soja</taxon>
    </lineage>
</organism>
<gene>
    <name evidence="7" type="ORF">D0Y65_026248</name>
</gene>
<dbReference type="Gene3D" id="2.60.120.330">
    <property type="entry name" value="B-lactam Antibiotic, Isopenicillin N Synthase, Chain"/>
    <property type="match status" value="1"/>
</dbReference>
<dbReference type="PANTHER" id="PTHR47991">
    <property type="entry name" value="OXOGLUTARATE/IRON-DEPENDENT DIOXYGENASE"/>
    <property type="match status" value="1"/>
</dbReference>
<accession>A0A445IJ65</accession>
<keyword evidence="5" id="KW-0472">Membrane</keyword>
<dbReference type="GO" id="GO:0032259">
    <property type="term" value="P:methylation"/>
    <property type="evidence" value="ECO:0007669"/>
    <property type="project" value="UniProtKB-KW"/>
</dbReference>
<keyword evidence="5" id="KW-0812">Transmembrane</keyword>
<keyword evidence="8" id="KW-1185">Reference proteome</keyword>
<evidence type="ECO:0000313" key="8">
    <source>
        <dbReference type="Proteomes" id="UP000289340"/>
    </source>
</evidence>